<keyword evidence="2 3" id="KW-0813">Transport</keyword>
<keyword evidence="3" id="KW-0653">Protein transport</keyword>
<evidence type="ECO:0000259" key="5">
    <source>
        <dbReference type="Pfam" id="PF03081"/>
    </source>
</evidence>
<dbReference type="PANTHER" id="PTHR12542:SF170">
    <property type="entry name" value="EXOCYST SUBUNIT EXO70 FAMILY PROTEIN"/>
    <property type="match status" value="1"/>
</dbReference>
<dbReference type="Pfam" id="PF03081">
    <property type="entry name" value="Exo70_C"/>
    <property type="match status" value="1"/>
</dbReference>
<comment type="similarity">
    <text evidence="1 3">Belongs to the EXO70 family.</text>
</comment>
<evidence type="ECO:0000256" key="1">
    <source>
        <dbReference type="ARBA" id="ARBA00006756"/>
    </source>
</evidence>
<accession>A0A0Q3EBR4</accession>
<sequence length="514" mass="58184">MLLSPLRLAELDQRAPVHPQSSSMEGRLATVPELSIAGFTAPCPPRHVYRDLIRSVVVSGRRNRQTLSSSSQSAHTGSSYSSDSGALDSCPPNNSGCFSSSASASAADFFDAYELRKIAHQMAIDGYTQRIVQAFDKASPVPASGYRGGPDRALENWFFELDVDWIVQFHSVHGFQLHLQDKSALWLQDLIEGWVRALSIIVFSMTEVVFATYEMIAVARFGKAIIAKMLVFVDVFLAALRAENLQAMLDMFICISRSSYMFKLLRFPAPSEAEWIFRETSDLLWSQVNRLNEAISSKMEEMRTLMEHDNDDWWAKQIKRGGGEVHRHTRLMVDCIVSMKNARSSIENYAPIDKQPVTLGLLLSNTISYLKDLLSRKSELCSDPSLKYLFLLNNFHFMAQVCEPSNHWELVLTPECEKYMDSYLDASWGHVLSCIPKSNCPGLLRLWSNTPPLARFDSVFHPRLRDWLRKTITERVISGYRNYLKEHTDSEKQVSGGSNSPDVLAEMLREIFEG</sequence>
<dbReference type="Proteomes" id="UP000008810">
    <property type="component" value="Chromosome 5"/>
</dbReference>
<reference evidence="6" key="2">
    <citation type="submission" date="2017-06" db="EMBL/GenBank/DDBJ databases">
        <title>WGS assembly of Brachypodium distachyon.</title>
        <authorList>
            <consortium name="The International Brachypodium Initiative"/>
            <person name="Lucas S."/>
            <person name="Harmon-Smith M."/>
            <person name="Lail K."/>
            <person name="Tice H."/>
            <person name="Grimwood J."/>
            <person name="Bruce D."/>
            <person name="Barry K."/>
            <person name="Shu S."/>
            <person name="Lindquist E."/>
            <person name="Wang M."/>
            <person name="Pitluck S."/>
            <person name="Vogel J.P."/>
            <person name="Garvin D.F."/>
            <person name="Mockler T.C."/>
            <person name="Schmutz J."/>
            <person name="Rokhsar D."/>
            <person name="Bevan M.W."/>
        </authorList>
    </citation>
    <scope>NUCLEOTIDE SEQUENCE</scope>
    <source>
        <strain evidence="6">Bd21</strain>
    </source>
</reference>
<evidence type="ECO:0000256" key="3">
    <source>
        <dbReference type="RuleBase" id="RU365026"/>
    </source>
</evidence>
<dbReference type="GO" id="GO:0006887">
    <property type="term" value="P:exocytosis"/>
    <property type="evidence" value="ECO:0000318"/>
    <property type="project" value="GO_Central"/>
</dbReference>
<comment type="function">
    <text evidence="3">Component of the exocyst complex.</text>
</comment>
<gene>
    <name evidence="6" type="ORF">BRADI_5g25512v3</name>
</gene>
<dbReference type="Gramene" id="KQJ85191">
    <property type="protein sequence ID" value="KQJ85191"/>
    <property type="gene ID" value="BRADI_5g25512v3"/>
</dbReference>
<reference evidence="7" key="3">
    <citation type="submission" date="2018-08" db="UniProtKB">
        <authorList>
            <consortium name="EnsemblPlants"/>
        </authorList>
    </citation>
    <scope>IDENTIFICATION</scope>
    <source>
        <strain evidence="7">cv. Bd21</strain>
    </source>
</reference>
<dbReference type="InterPro" id="IPR016159">
    <property type="entry name" value="Cullin_repeat-like_dom_sf"/>
</dbReference>
<evidence type="ECO:0000313" key="8">
    <source>
        <dbReference type="Proteomes" id="UP000008810"/>
    </source>
</evidence>
<dbReference type="EMBL" id="CM000884">
    <property type="protein sequence ID" value="KQJ85191.1"/>
    <property type="molecule type" value="Genomic_DNA"/>
</dbReference>
<protein>
    <recommendedName>
        <fullName evidence="3">Exocyst subunit Exo70 family protein</fullName>
    </recommendedName>
</protein>
<dbReference type="Gene3D" id="1.20.1280.170">
    <property type="entry name" value="Exocyst complex component Exo70"/>
    <property type="match status" value="1"/>
</dbReference>
<proteinExistence type="inferred from homology"/>
<name>A0A0Q3EBR4_BRADI</name>
<reference evidence="6 7" key="1">
    <citation type="journal article" date="2010" name="Nature">
        <title>Genome sequencing and analysis of the model grass Brachypodium distachyon.</title>
        <authorList>
            <consortium name="International Brachypodium Initiative"/>
        </authorList>
    </citation>
    <scope>NUCLEOTIDE SEQUENCE [LARGE SCALE GENOMIC DNA]</scope>
    <source>
        <strain evidence="6 7">Bd21</strain>
    </source>
</reference>
<evidence type="ECO:0000256" key="4">
    <source>
        <dbReference type="SAM" id="MobiDB-lite"/>
    </source>
</evidence>
<evidence type="ECO:0000256" key="2">
    <source>
        <dbReference type="ARBA" id="ARBA00022448"/>
    </source>
</evidence>
<feature type="compositionally biased region" description="Low complexity" evidence="4">
    <location>
        <begin position="68"/>
        <end position="87"/>
    </location>
</feature>
<evidence type="ECO:0000313" key="6">
    <source>
        <dbReference type="EMBL" id="KQJ85191.1"/>
    </source>
</evidence>
<evidence type="ECO:0000313" key="7">
    <source>
        <dbReference type="EnsemblPlants" id="KQJ85191"/>
    </source>
</evidence>
<keyword evidence="3" id="KW-0268">Exocytosis</keyword>
<dbReference type="GO" id="GO:0000145">
    <property type="term" value="C:exocyst"/>
    <property type="evidence" value="ECO:0000318"/>
    <property type="project" value="GO_Central"/>
</dbReference>
<dbReference type="EnsemblPlants" id="KQJ85191">
    <property type="protein sequence ID" value="KQJ85191"/>
    <property type="gene ID" value="BRADI_5g25512v3"/>
</dbReference>
<feature type="region of interest" description="Disordered" evidence="4">
    <location>
        <begin position="63"/>
        <end position="87"/>
    </location>
</feature>
<dbReference type="AlphaFoldDB" id="A0A0Q3EBR4"/>
<feature type="domain" description="Exocyst complex subunit Exo70 C-terminal" evidence="5">
    <location>
        <begin position="222"/>
        <end position="439"/>
    </location>
</feature>
<dbReference type="ExpressionAtlas" id="A0A0Q3EBR4">
    <property type="expression patterns" value="baseline"/>
</dbReference>
<dbReference type="STRING" id="15368.A0A0Q3EBR4"/>
<dbReference type="InterPro" id="IPR046364">
    <property type="entry name" value="Exo70_C"/>
</dbReference>
<dbReference type="InParanoid" id="A0A0Q3EBR4"/>
<dbReference type="GO" id="GO:0005546">
    <property type="term" value="F:phosphatidylinositol-4,5-bisphosphate binding"/>
    <property type="evidence" value="ECO:0007669"/>
    <property type="project" value="InterPro"/>
</dbReference>
<dbReference type="PANTHER" id="PTHR12542">
    <property type="entry name" value="EXOCYST COMPLEX PROTEIN EXO70"/>
    <property type="match status" value="1"/>
</dbReference>
<organism evidence="6">
    <name type="scientific">Brachypodium distachyon</name>
    <name type="common">Purple false brome</name>
    <name type="synonym">Trachynia distachya</name>
    <dbReference type="NCBI Taxonomy" id="15368"/>
    <lineage>
        <taxon>Eukaryota</taxon>
        <taxon>Viridiplantae</taxon>
        <taxon>Streptophyta</taxon>
        <taxon>Embryophyta</taxon>
        <taxon>Tracheophyta</taxon>
        <taxon>Spermatophyta</taxon>
        <taxon>Magnoliopsida</taxon>
        <taxon>Liliopsida</taxon>
        <taxon>Poales</taxon>
        <taxon>Poaceae</taxon>
        <taxon>BOP clade</taxon>
        <taxon>Pooideae</taxon>
        <taxon>Stipodae</taxon>
        <taxon>Brachypodieae</taxon>
        <taxon>Brachypodium</taxon>
    </lineage>
</organism>
<dbReference type="OrthoDB" id="642550at2759"/>
<keyword evidence="8" id="KW-1185">Reference proteome</keyword>
<dbReference type="GO" id="GO:0015031">
    <property type="term" value="P:protein transport"/>
    <property type="evidence" value="ECO:0007669"/>
    <property type="project" value="UniProtKB-KW"/>
</dbReference>
<dbReference type="FunCoup" id="A0A0Q3EBR4">
    <property type="interactions" value="324"/>
</dbReference>
<dbReference type="SUPFAM" id="SSF74788">
    <property type="entry name" value="Cullin repeat-like"/>
    <property type="match status" value="1"/>
</dbReference>
<dbReference type="InterPro" id="IPR004140">
    <property type="entry name" value="Exo70"/>
</dbReference>